<name>A0A7S2QSF4_9APIC</name>
<feature type="domain" description="Brix" evidence="1">
    <location>
        <begin position="4"/>
        <end position="50"/>
    </location>
</feature>
<evidence type="ECO:0000313" key="2">
    <source>
        <dbReference type="EMBL" id="CAD9649831.1"/>
    </source>
</evidence>
<proteinExistence type="predicted"/>
<reference evidence="2" key="1">
    <citation type="submission" date="2021-01" db="EMBL/GenBank/DDBJ databases">
        <authorList>
            <person name="Corre E."/>
            <person name="Pelletier E."/>
            <person name="Niang G."/>
            <person name="Scheremetjew M."/>
            <person name="Finn R."/>
            <person name="Kale V."/>
            <person name="Holt S."/>
            <person name="Cochrane G."/>
            <person name="Meng A."/>
            <person name="Brown T."/>
            <person name="Cohen L."/>
        </authorList>
    </citation>
    <scope>NUCLEOTIDE SEQUENCE</scope>
    <source>
        <strain evidence="2">Grappler Inlet BC</strain>
    </source>
</reference>
<dbReference type="GO" id="GO:0019843">
    <property type="term" value="F:rRNA binding"/>
    <property type="evidence" value="ECO:0007669"/>
    <property type="project" value="InterPro"/>
</dbReference>
<protein>
    <recommendedName>
        <fullName evidence="1">Brix domain-containing protein</fullName>
    </recommendedName>
</protein>
<dbReference type="GO" id="GO:0006364">
    <property type="term" value="P:rRNA processing"/>
    <property type="evidence" value="ECO:0007669"/>
    <property type="project" value="InterPro"/>
</dbReference>
<sequence length="102" mass="10993">MLTGVTLQNMFPSIDARSADLSECRRVVLFNCCADTNLIEMRQYALARRSAGHVSAAIEHILSRSHQMDFGECTDVADAVLGDARSGGASPRANNTKQHGSV</sequence>
<gene>
    <name evidence="2" type="ORF">LABB0372_LOCUS1319</name>
</gene>
<dbReference type="EMBL" id="HBHB01002858">
    <property type="protein sequence ID" value="CAD9649831.1"/>
    <property type="molecule type" value="Transcribed_RNA"/>
</dbReference>
<dbReference type="AlphaFoldDB" id="A0A7S2QSF4"/>
<accession>A0A7S2QSF4</accession>
<dbReference type="Pfam" id="PF04427">
    <property type="entry name" value="Brix"/>
    <property type="match status" value="1"/>
</dbReference>
<evidence type="ECO:0000259" key="1">
    <source>
        <dbReference type="Pfam" id="PF04427"/>
    </source>
</evidence>
<dbReference type="InterPro" id="IPR007109">
    <property type="entry name" value="Brix"/>
</dbReference>
<organism evidence="2">
    <name type="scientific">Lankesteria abbotti</name>
    <dbReference type="NCBI Taxonomy" id="340204"/>
    <lineage>
        <taxon>Eukaryota</taxon>
        <taxon>Sar</taxon>
        <taxon>Alveolata</taxon>
        <taxon>Apicomplexa</taxon>
        <taxon>Conoidasida</taxon>
        <taxon>Gregarinasina</taxon>
        <taxon>Eugregarinorida</taxon>
        <taxon>Lecudinidae</taxon>
        <taxon>Lankesteria</taxon>
    </lineage>
</organism>